<protein>
    <recommendedName>
        <fullName evidence="2">tRNA threonylcarbamoyladenosine biosynthesis protein TsaB</fullName>
    </recommendedName>
    <alternativeName>
        <fullName evidence="3">t(6)A37 threonylcarbamoyladenosine biosynthesis protein TsaB</fullName>
    </alternativeName>
</protein>
<dbReference type="EMBL" id="BMDY01000001">
    <property type="protein sequence ID" value="GGA93769.1"/>
    <property type="molecule type" value="Genomic_DNA"/>
</dbReference>
<dbReference type="RefSeq" id="WP_055731906.1">
    <property type="nucleotide sequence ID" value="NZ_BMDY01000001.1"/>
</dbReference>
<evidence type="ECO:0000313" key="5">
    <source>
        <dbReference type="EMBL" id="GGA93769.1"/>
    </source>
</evidence>
<keyword evidence="6" id="KW-1185">Reference proteome</keyword>
<sequence length="229" mass="24973">MTANILALDTSTENCSVALQWQGEILSHEQYSPRDHTQRILPFVEQILAQAGVSLQQLDAIAFGRGPGSFTGVRIGVATAQGLAFGADKPLVAVSTLQAMAQQAYRSAQAEHCFAAIDARMSEVYWGEYQLQEGLMCLLEQEQVIKPELLSGSAQVAAAVGTGWQSYQQLLASQYSGAKILESVLYPSARDMLNYAQYAFSQGDVVAAEHAEPVYLRDKVTWKKLPGRE</sequence>
<dbReference type="InterPro" id="IPR022496">
    <property type="entry name" value="T6A_TsaB"/>
</dbReference>
<organism evidence="5 6">
    <name type="scientific">Agarivorans gilvus</name>
    <dbReference type="NCBI Taxonomy" id="680279"/>
    <lineage>
        <taxon>Bacteria</taxon>
        <taxon>Pseudomonadati</taxon>
        <taxon>Pseudomonadota</taxon>
        <taxon>Gammaproteobacteria</taxon>
        <taxon>Alteromonadales</taxon>
        <taxon>Alteromonadaceae</taxon>
        <taxon>Agarivorans</taxon>
    </lineage>
</organism>
<feature type="domain" description="Gcp-like" evidence="4">
    <location>
        <begin position="33"/>
        <end position="153"/>
    </location>
</feature>
<accession>A0ABQ1HXG9</accession>
<gene>
    <name evidence="5" type="ORF">GCM10007414_03090</name>
</gene>
<comment type="similarity">
    <text evidence="1">Belongs to the KAE1 / TsaD family. TsaB subfamily.</text>
</comment>
<dbReference type="Gene3D" id="3.30.420.40">
    <property type="match status" value="2"/>
</dbReference>
<dbReference type="Proteomes" id="UP000651977">
    <property type="component" value="Unassembled WGS sequence"/>
</dbReference>
<evidence type="ECO:0000313" key="6">
    <source>
        <dbReference type="Proteomes" id="UP000651977"/>
    </source>
</evidence>
<dbReference type="NCBIfam" id="TIGR03725">
    <property type="entry name" value="T6A_YeaZ"/>
    <property type="match status" value="1"/>
</dbReference>
<comment type="caution">
    <text evidence="5">The sequence shown here is derived from an EMBL/GenBank/DDBJ whole genome shotgun (WGS) entry which is preliminary data.</text>
</comment>
<name>A0ABQ1HXG9_9ALTE</name>
<evidence type="ECO:0000256" key="3">
    <source>
        <dbReference type="ARBA" id="ARBA00032446"/>
    </source>
</evidence>
<dbReference type="PANTHER" id="PTHR11735:SF11">
    <property type="entry name" value="TRNA THREONYLCARBAMOYLADENOSINE BIOSYNTHESIS PROTEIN TSAB"/>
    <property type="match status" value="1"/>
</dbReference>
<dbReference type="InterPro" id="IPR000905">
    <property type="entry name" value="Gcp-like_dom"/>
</dbReference>
<dbReference type="CDD" id="cd24032">
    <property type="entry name" value="ASKHA_NBD_TsaB"/>
    <property type="match status" value="1"/>
</dbReference>
<proteinExistence type="inferred from homology"/>
<dbReference type="InterPro" id="IPR043129">
    <property type="entry name" value="ATPase_NBD"/>
</dbReference>
<dbReference type="SUPFAM" id="SSF53067">
    <property type="entry name" value="Actin-like ATPase domain"/>
    <property type="match status" value="2"/>
</dbReference>
<evidence type="ECO:0000256" key="1">
    <source>
        <dbReference type="ARBA" id="ARBA00010493"/>
    </source>
</evidence>
<reference evidence="6" key="1">
    <citation type="journal article" date="2019" name="Int. J. Syst. Evol. Microbiol.">
        <title>The Global Catalogue of Microorganisms (GCM) 10K type strain sequencing project: providing services to taxonomists for standard genome sequencing and annotation.</title>
        <authorList>
            <consortium name="The Broad Institute Genomics Platform"/>
            <consortium name="The Broad Institute Genome Sequencing Center for Infectious Disease"/>
            <person name="Wu L."/>
            <person name="Ma J."/>
        </authorList>
    </citation>
    <scope>NUCLEOTIDE SEQUENCE [LARGE SCALE GENOMIC DNA]</scope>
    <source>
        <strain evidence="6">CGMCC 1.10131</strain>
    </source>
</reference>
<evidence type="ECO:0000256" key="2">
    <source>
        <dbReference type="ARBA" id="ARBA00019012"/>
    </source>
</evidence>
<dbReference type="Pfam" id="PF00814">
    <property type="entry name" value="TsaD"/>
    <property type="match status" value="1"/>
</dbReference>
<dbReference type="PANTHER" id="PTHR11735">
    <property type="entry name" value="TRNA N6-ADENOSINE THREONYLCARBAMOYLTRANSFERASE"/>
    <property type="match status" value="1"/>
</dbReference>
<evidence type="ECO:0000259" key="4">
    <source>
        <dbReference type="Pfam" id="PF00814"/>
    </source>
</evidence>